<evidence type="ECO:0000313" key="2">
    <source>
        <dbReference type="EMBL" id="MFC3495391.1"/>
    </source>
</evidence>
<gene>
    <name evidence="2" type="ORF">ACFO8M_23150</name>
</gene>
<organism evidence="2 3">
    <name type="scientific">Glycomyces rhizosphaerae</name>
    <dbReference type="NCBI Taxonomy" id="2054422"/>
    <lineage>
        <taxon>Bacteria</taxon>
        <taxon>Bacillati</taxon>
        <taxon>Actinomycetota</taxon>
        <taxon>Actinomycetes</taxon>
        <taxon>Glycomycetales</taxon>
        <taxon>Glycomycetaceae</taxon>
        <taxon>Glycomyces</taxon>
    </lineage>
</organism>
<dbReference type="PANTHER" id="PTHR48079">
    <property type="entry name" value="PROTEIN YEEZ"/>
    <property type="match status" value="1"/>
</dbReference>
<dbReference type="InterPro" id="IPR051783">
    <property type="entry name" value="NAD(P)-dependent_oxidoreduct"/>
</dbReference>
<dbReference type="SUPFAM" id="SSF51735">
    <property type="entry name" value="NAD(P)-binding Rossmann-fold domains"/>
    <property type="match status" value="1"/>
</dbReference>
<sequence length="307" mass="32637">MKVILAGSTGTIGRPLLKALRDNGHESIAIIRNPANRGLVENLGAVAVVADVMDRNALLTALDGRTADAVMHQATALRGASPRLRQDDPTNALRTKGTEHLLEAATSVGASRFVVQSLVTGYGYHNHGTRPLTEDDPFGALRGHYADPVVSAAAEAERLAFSASGVDGIALRYGMFYGPRAFSDLFADLMRKRTPVAPRGGGGEAAFVHIEDAASAAIAALEHGRPGNAYNIADGNPTTWGEFASAVARAHGTPRPVTAPRWLLRLVGPYLEALMAQTSMRIDNIKARTELDWKPRYASVGEGLAKR</sequence>
<keyword evidence="3" id="KW-1185">Reference proteome</keyword>
<dbReference type="InterPro" id="IPR036291">
    <property type="entry name" value="NAD(P)-bd_dom_sf"/>
</dbReference>
<name>A0ABV7Q4S6_9ACTN</name>
<feature type="domain" description="NAD-dependent epimerase/dehydratase" evidence="1">
    <location>
        <begin position="3"/>
        <end position="233"/>
    </location>
</feature>
<evidence type="ECO:0000313" key="3">
    <source>
        <dbReference type="Proteomes" id="UP001595712"/>
    </source>
</evidence>
<dbReference type="Gene3D" id="3.40.50.720">
    <property type="entry name" value="NAD(P)-binding Rossmann-like Domain"/>
    <property type="match status" value="1"/>
</dbReference>
<dbReference type="Proteomes" id="UP001595712">
    <property type="component" value="Unassembled WGS sequence"/>
</dbReference>
<comment type="caution">
    <text evidence="2">The sequence shown here is derived from an EMBL/GenBank/DDBJ whole genome shotgun (WGS) entry which is preliminary data.</text>
</comment>
<dbReference type="InterPro" id="IPR001509">
    <property type="entry name" value="Epimerase_deHydtase"/>
</dbReference>
<reference evidence="3" key="1">
    <citation type="journal article" date="2019" name="Int. J. Syst. Evol. Microbiol.">
        <title>The Global Catalogue of Microorganisms (GCM) 10K type strain sequencing project: providing services to taxonomists for standard genome sequencing and annotation.</title>
        <authorList>
            <consortium name="The Broad Institute Genomics Platform"/>
            <consortium name="The Broad Institute Genome Sequencing Center for Infectious Disease"/>
            <person name="Wu L."/>
            <person name="Ma J."/>
        </authorList>
    </citation>
    <scope>NUCLEOTIDE SEQUENCE [LARGE SCALE GENOMIC DNA]</scope>
    <source>
        <strain evidence="3">CGMCC 4.7396</strain>
    </source>
</reference>
<proteinExistence type="predicted"/>
<dbReference type="EMBL" id="JBHRWO010000021">
    <property type="protein sequence ID" value="MFC3495391.1"/>
    <property type="molecule type" value="Genomic_DNA"/>
</dbReference>
<dbReference type="RefSeq" id="WP_387979989.1">
    <property type="nucleotide sequence ID" value="NZ_JBHRWO010000021.1"/>
</dbReference>
<protein>
    <submittedName>
        <fullName evidence="2">NAD-dependent epimerase/dehydratase family protein</fullName>
    </submittedName>
</protein>
<accession>A0ABV7Q4S6</accession>
<evidence type="ECO:0000259" key="1">
    <source>
        <dbReference type="Pfam" id="PF01370"/>
    </source>
</evidence>
<dbReference type="Pfam" id="PF01370">
    <property type="entry name" value="Epimerase"/>
    <property type="match status" value="1"/>
</dbReference>
<dbReference type="PANTHER" id="PTHR48079:SF6">
    <property type="entry name" value="NAD(P)-BINDING DOMAIN-CONTAINING PROTEIN-RELATED"/>
    <property type="match status" value="1"/>
</dbReference>